<keyword evidence="7 8" id="KW-0009">Actin-binding</keyword>
<keyword evidence="4 9" id="KW-0175">Coiled coil</keyword>
<dbReference type="PROSITE" id="PS50096">
    <property type="entry name" value="IQ"/>
    <property type="match status" value="4"/>
</dbReference>
<dbReference type="PROSITE" id="PS51126">
    <property type="entry name" value="DILUTE"/>
    <property type="match status" value="1"/>
</dbReference>
<feature type="region of interest" description="Actin-binding" evidence="8">
    <location>
        <begin position="659"/>
        <end position="681"/>
    </location>
</feature>
<dbReference type="CDD" id="cd01380">
    <property type="entry name" value="MYSc_Myo5"/>
    <property type="match status" value="1"/>
</dbReference>
<accession>A0A4P9ZUH5</accession>
<evidence type="ECO:0000256" key="8">
    <source>
        <dbReference type="PROSITE-ProRule" id="PRU00782"/>
    </source>
</evidence>
<dbReference type="GO" id="GO:0005737">
    <property type="term" value="C:cytoplasm"/>
    <property type="evidence" value="ECO:0007669"/>
    <property type="project" value="TreeGrafter"/>
</dbReference>
<dbReference type="GO" id="GO:0000146">
    <property type="term" value="F:microfilament motor activity"/>
    <property type="evidence" value="ECO:0007669"/>
    <property type="project" value="TreeGrafter"/>
</dbReference>
<evidence type="ECO:0000256" key="2">
    <source>
        <dbReference type="ARBA" id="ARBA00022741"/>
    </source>
</evidence>
<evidence type="ECO:0000259" key="11">
    <source>
        <dbReference type="PROSITE" id="PS51126"/>
    </source>
</evidence>
<dbReference type="InterPro" id="IPR001609">
    <property type="entry name" value="Myosin_head_motor_dom-like"/>
</dbReference>
<protein>
    <submittedName>
        <fullName evidence="13">Myosin-2</fullName>
    </submittedName>
</protein>
<dbReference type="InterPro" id="IPR036961">
    <property type="entry name" value="Kinesin_motor_dom_sf"/>
</dbReference>
<dbReference type="Gene3D" id="1.20.58.530">
    <property type="match status" value="1"/>
</dbReference>
<evidence type="ECO:0000256" key="5">
    <source>
        <dbReference type="ARBA" id="ARBA00023123"/>
    </source>
</evidence>
<evidence type="ECO:0000259" key="12">
    <source>
        <dbReference type="PROSITE" id="PS51456"/>
    </source>
</evidence>
<dbReference type="GO" id="GO:0005524">
    <property type="term" value="F:ATP binding"/>
    <property type="evidence" value="ECO:0007669"/>
    <property type="project" value="UniProtKB-UniRule"/>
</dbReference>
<reference evidence="14" key="1">
    <citation type="journal article" date="2018" name="Nat. Microbiol.">
        <title>Leveraging single-cell genomics to expand the fungal tree of life.</title>
        <authorList>
            <person name="Ahrendt S.R."/>
            <person name="Quandt C.A."/>
            <person name="Ciobanu D."/>
            <person name="Clum A."/>
            <person name="Salamov A."/>
            <person name="Andreopoulos B."/>
            <person name="Cheng J.F."/>
            <person name="Woyke T."/>
            <person name="Pelin A."/>
            <person name="Henrissat B."/>
            <person name="Reynolds N.K."/>
            <person name="Benny G.L."/>
            <person name="Smith M.E."/>
            <person name="James T.Y."/>
            <person name="Grigoriev I.V."/>
        </authorList>
    </citation>
    <scope>NUCLEOTIDE SEQUENCE [LARGE SCALE GENOMIC DNA]</scope>
    <source>
        <strain evidence="14">RSA 468</strain>
    </source>
</reference>
<dbReference type="Gene3D" id="3.40.850.10">
    <property type="entry name" value="Kinesin motor domain"/>
    <property type="match status" value="1"/>
</dbReference>
<evidence type="ECO:0000313" key="13">
    <source>
        <dbReference type="EMBL" id="RKP37203.1"/>
    </source>
</evidence>
<dbReference type="Gene3D" id="1.20.120.720">
    <property type="entry name" value="Myosin VI head, motor domain, U50 subdomain"/>
    <property type="match status" value="1"/>
</dbReference>
<dbReference type="FunFam" id="1.10.10.820:FF:000001">
    <property type="entry name" value="Myosin heavy chain"/>
    <property type="match status" value="1"/>
</dbReference>
<dbReference type="SMART" id="SM00015">
    <property type="entry name" value="IQ"/>
    <property type="match status" value="6"/>
</dbReference>
<dbReference type="SMART" id="SM00242">
    <property type="entry name" value="MYSc"/>
    <property type="match status" value="1"/>
</dbReference>
<feature type="domain" description="Myosin motor" evidence="12">
    <location>
        <begin position="78"/>
        <end position="779"/>
    </location>
</feature>
<feature type="coiled-coil region" evidence="9">
    <location>
        <begin position="931"/>
        <end position="1077"/>
    </location>
</feature>
<evidence type="ECO:0000256" key="9">
    <source>
        <dbReference type="SAM" id="Coils"/>
    </source>
</evidence>
<dbReference type="PANTHER" id="PTHR13140">
    <property type="entry name" value="MYOSIN"/>
    <property type="match status" value="1"/>
</dbReference>
<dbReference type="GO" id="GO:0051015">
    <property type="term" value="F:actin filament binding"/>
    <property type="evidence" value="ECO:0007669"/>
    <property type="project" value="TreeGrafter"/>
</dbReference>
<sequence>MAGTHVLDLYVKGTRAWFPDDEKGWVRASLTSRTSQGPKAILQFETEDSETMTVEATYEDVDSKKVSLPPLCNPPILEGIDDLTHLSHLHEPAVLHNIRTRYAQHNIYTYSGIVLIAVNPFQRVSLYSQDIIEAYSGKSRGELEPHLFAIAEDAFQGMLREGRDQTIIVSGESGAGKTVSAKYIMRYLASVHQTPAITKPKGSSSQPELSKVEEQILATNPILESFGNAKTTRNDNSSRFGKYIEIKFSHEFKIVGARIRTYLLERSRLIYQPPTERNYHIFYQLCEAASPAERAELGITNYADFHYLNQGGEGVISGVDDTEEFEATINALTTVGIDANQQKAIFRLLAGLLHLGNVEFGGTDRSGAYVNEQDPAYQKAVQLLQLDSAQFQKWLIKKQIVTRTEKIVSSLNRQQSMLVRDSVAKFIYAHLFDWLVAAINQSLCTPEMLTEARCFIGVLDIYGFEHFEKNSFEQFCINYANEKLQQEFNKHVFKLEQEEYAREQIANWTFIDYSDNQPCIDLIEGKLGVLALLDEESRLPNGSDSSLINKLYKQLSLPDRPSAKTTGPPPVFTKPRFSNSAFTVHHYAHGVTYESEGFLEKNKDTVPEELSDVLRASKFSFLCDVLNHQSRSEDTSADARRVSPTSPTPTLGSVFKASLINLMDTIGSTESHYIRCIKPNESKVAWAFDPQMVLSQLRACGVLETIRISCSGYPSRRMIPEFDERYYILAKDSTRTADPRDLAQQILAATMPESDKYQIGLTKVFFRAGQLAFLEKLRTERLNHCATLIQKNARRMIQRKKYLRTRAALIQLQAMVRRRIAQQQVTALRRNRAALQIQTWWRAQHHRRLYVNRRKSCITIQRYSRGYLTRQWFQDLRTRTAAVTMQKYCRAFLARRVYQRELQLVVMMQSCIRRRTARKELKTLRIEARSINRIKEASMNLENKVMELTRQLATEKEEHRLLKKKYADMENRSTSYYDKWRGLEAQMATIIAQKEQTLAERTKELGKIKEDYEALTQQLEKLAEEFQLKEDEIEEVRGKLAKAQVSSTEHKNSQTMILNLQEEIANLKLQLASVSNQHLHHPSGVSNTSDNTLFSNQRDRKMSQPDFASGPRSAANNRASGQKWKRATIGATQGSDLANMLKLQFDANGGMDESDTYSTMNGSAEYPFLGPEEIERILDSDELINEILDELIHTLVVPIPNFQYEFPALELVYPAHLIGFCAIQMFKYNMSSRIQKLMMSVIATIQKQTVSFDSDFDCAFWLSNVFELLSIIKTTMSEHDTNMYEFVESERAMGESMQYLESLLSDIYFGWVKELQKRFIKLIIPGVVESEALPGFRSNDSNFLSKIIGPKESSVKIEHVLNFFNNVWKIMQFYCVDPAIMKQIISELLSTIGVTAFNHIIMRKNFCSWKRGMQIQYNLTRLEEWCKAHDVSDSTRHSEMLLQAVKLLQLQKSTLADINVMFDVCDLLNPAQIKKLLSIYSISDYENPISQDILAEIARRSASSERIDSLLLDSNDLNEQVLYLTARKVPLIEKYIPPKLNLARVRSLVQSHPGVIHAAIMPAGAPVQHI</sequence>
<dbReference type="GO" id="GO:0016020">
    <property type="term" value="C:membrane"/>
    <property type="evidence" value="ECO:0007669"/>
    <property type="project" value="TreeGrafter"/>
</dbReference>
<dbReference type="PRINTS" id="PR00193">
    <property type="entry name" value="MYOSINHEAVY"/>
</dbReference>
<evidence type="ECO:0000313" key="14">
    <source>
        <dbReference type="Proteomes" id="UP000268162"/>
    </source>
</evidence>
<dbReference type="SMART" id="SM01132">
    <property type="entry name" value="DIL"/>
    <property type="match status" value="1"/>
</dbReference>
<dbReference type="Gene3D" id="1.20.5.190">
    <property type="match status" value="3"/>
</dbReference>
<dbReference type="Gene3D" id="1.10.10.820">
    <property type="match status" value="1"/>
</dbReference>
<dbReference type="SUPFAM" id="SSF52540">
    <property type="entry name" value="P-loop containing nucleoside triphosphate hydrolases"/>
    <property type="match status" value="2"/>
</dbReference>
<dbReference type="SUPFAM" id="SSF50084">
    <property type="entry name" value="Myosin S1 fragment, N-terminal domain"/>
    <property type="match status" value="1"/>
</dbReference>
<comment type="similarity">
    <text evidence="1 8">Belongs to the TRAFAC class myosin-kinesin ATPase superfamily. Myosin family.</text>
</comment>
<dbReference type="Pfam" id="PF00063">
    <property type="entry name" value="Myosin_head"/>
    <property type="match status" value="1"/>
</dbReference>
<dbReference type="GO" id="GO:0007015">
    <property type="term" value="P:actin filament organization"/>
    <property type="evidence" value="ECO:0007669"/>
    <property type="project" value="TreeGrafter"/>
</dbReference>
<dbReference type="Pfam" id="PF00612">
    <property type="entry name" value="IQ"/>
    <property type="match status" value="3"/>
</dbReference>
<dbReference type="PROSITE" id="PS51456">
    <property type="entry name" value="MYOSIN_MOTOR"/>
    <property type="match status" value="1"/>
</dbReference>
<dbReference type="Gene3D" id="3.30.70.1590">
    <property type="match status" value="1"/>
</dbReference>
<evidence type="ECO:0000256" key="1">
    <source>
        <dbReference type="ARBA" id="ARBA00008314"/>
    </source>
</evidence>
<evidence type="ECO:0000256" key="6">
    <source>
        <dbReference type="ARBA" id="ARBA00023175"/>
    </source>
</evidence>
<evidence type="ECO:0000256" key="7">
    <source>
        <dbReference type="ARBA" id="ARBA00023203"/>
    </source>
</evidence>
<dbReference type="Pfam" id="PF01843">
    <property type="entry name" value="DIL"/>
    <property type="match status" value="1"/>
</dbReference>
<feature type="binding site" evidence="8">
    <location>
        <begin position="171"/>
        <end position="178"/>
    </location>
    <ligand>
        <name>ATP</name>
        <dbReference type="ChEBI" id="CHEBI:30616"/>
    </ligand>
</feature>
<dbReference type="PANTHER" id="PTHR13140:SF706">
    <property type="entry name" value="DILUTE CLASS UNCONVENTIONAL MYOSIN, ISOFORM C"/>
    <property type="match status" value="1"/>
</dbReference>
<keyword evidence="2 8" id="KW-0547">Nucleotide-binding</keyword>
<dbReference type="InterPro" id="IPR036103">
    <property type="entry name" value="MYSc_Myo5"/>
</dbReference>
<dbReference type="GO" id="GO:0016459">
    <property type="term" value="C:myosin complex"/>
    <property type="evidence" value="ECO:0007669"/>
    <property type="project" value="UniProtKB-KW"/>
</dbReference>
<feature type="domain" description="Dilute" evidence="11">
    <location>
        <begin position="1239"/>
        <end position="1505"/>
    </location>
</feature>
<evidence type="ECO:0000256" key="10">
    <source>
        <dbReference type="SAM" id="MobiDB-lite"/>
    </source>
</evidence>
<organism evidence="13 14">
    <name type="scientific">Dimargaris cristalligena</name>
    <dbReference type="NCBI Taxonomy" id="215637"/>
    <lineage>
        <taxon>Eukaryota</taxon>
        <taxon>Fungi</taxon>
        <taxon>Fungi incertae sedis</taxon>
        <taxon>Zoopagomycota</taxon>
        <taxon>Kickxellomycotina</taxon>
        <taxon>Dimargaritomycetes</taxon>
        <taxon>Dimargaritales</taxon>
        <taxon>Dimargaritaceae</taxon>
        <taxon>Dimargaris</taxon>
    </lineage>
</organism>
<evidence type="ECO:0000256" key="3">
    <source>
        <dbReference type="ARBA" id="ARBA00022840"/>
    </source>
</evidence>
<dbReference type="Proteomes" id="UP000268162">
    <property type="component" value="Unassembled WGS sequence"/>
</dbReference>
<dbReference type="EMBL" id="ML002527">
    <property type="protein sequence ID" value="RKP37203.1"/>
    <property type="molecule type" value="Genomic_DNA"/>
</dbReference>
<keyword evidence="14" id="KW-1185">Reference proteome</keyword>
<dbReference type="InterPro" id="IPR027417">
    <property type="entry name" value="P-loop_NTPase"/>
</dbReference>
<keyword evidence="3 8" id="KW-0067">ATP-binding</keyword>
<keyword evidence="5 8" id="KW-0518">Myosin</keyword>
<keyword evidence="6 8" id="KW-0505">Motor protein</keyword>
<feature type="region of interest" description="Disordered" evidence="10">
    <location>
        <begin position="1098"/>
        <end position="1125"/>
    </location>
</feature>
<dbReference type="InterPro" id="IPR000048">
    <property type="entry name" value="IQ_motif_EF-hand-BS"/>
</dbReference>
<name>A0A4P9ZUH5_9FUNG</name>
<proteinExistence type="inferred from homology"/>
<evidence type="ECO:0000256" key="4">
    <source>
        <dbReference type="ARBA" id="ARBA00023054"/>
    </source>
</evidence>
<gene>
    <name evidence="13" type="ORF">BJ085DRAFT_21157</name>
</gene>
<dbReference type="STRING" id="215637.A0A4P9ZUH5"/>
<dbReference type="InterPro" id="IPR002710">
    <property type="entry name" value="Dilute_dom"/>
</dbReference>